<feature type="domain" description="CN hydrolase" evidence="6">
    <location>
        <begin position="5"/>
        <end position="237"/>
    </location>
</feature>
<keyword evidence="2 7" id="KW-0378">Hydrolase</keyword>
<dbReference type="Pfam" id="PF00795">
    <property type="entry name" value="CN_hydrolase"/>
    <property type="match status" value="1"/>
</dbReference>
<dbReference type="NCBIfam" id="NF007757">
    <property type="entry name" value="PRK10438.1"/>
    <property type="match status" value="1"/>
</dbReference>
<dbReference type="GO" id="GO:0106008">
    <property type="term" value="F:2-oxoglutaramate amidase activity"/>
    <property type="evidence" value="ECO:0007669"/>
    <property type="project" value="TreeGrafter"/>
</dbReference>
<evidence type="ECO:0000256" key="3">
    <source>
        <dbReference type="ARBA" id="ARBA00039118"/>
    </source>
</evidence>
<dbReference type="EMBL" id="FRBD01000007">
    <property type="protein sequence ID" value="SHK60367.1"/>
    <property type="molecule type" value="Genomic_DNA"/>
</dbReference>
<organism evidence="7 8">
    <name type="scientific">Xylanibacter ruminicola</name>
    <name type="common">Prevotella ruminicola</name>
    <dbReference type="NCBI Taxonomy" id="839"/>
    <lineage>
        <taxon>Bacteria</taxon>
        <taxon>Pseudomonadati</taxon>
        <taxon>Bacteroidota</taxon>
        <taxon>Bacteroidia</taxon>
        <taxon>Bacteroidales</taxon>
        <taxon>Prevotellaceae</taxon>
        <taxon>Xylanibacter</taxon>
    </lineage>
</organism>
<comment type="catalytic activity">
    <reaction evidence="4">
        <text>a monoamide of a dicarboxylate + H2O = a dicarboxylate + NH4(+)</text>
        <dbReference type="Rhea" id="RHEA:11716"/>
        <dbReference type="ChEBI" id="CHEBI:15377"/>
        <dbReference type="ChEBI" id="CHEBI:28938"/>
        <dbReference type="ChEBI" id="CHEBI:28965"/>
        <dbReference type="ChEBI" id="CHEBI:77450"/>
        <dbReference type="EC" id="3.5.1.3"/>
    </reaction>
</comment>
<evidence type="ECO:0000313" key="7">
    <source>
        <dbReference type="EMBL" id="SHK60367.1"/>
    </source>
</evidence>
<accession>A0A1M6TTT8</accession>
<dbReference type="PANTHER" id="PTHR47799:SF1">
    <property type="entry name" value="OMEGA-AMIDASE YAFV"/>
    <property type="match status" value="1"/>
</dbReference>
<evidence type="ECO:0000256" key="1">
    <source>
        <dbReference type="ARBA" id="ARBA00010613"/>
    </source>
</evidence>
<dbReference type="PANTHER" id="PTHR47799">
    <property type="entry name" value="OMEGA-AMIDASE YAFV"/>
    <property type="match status" value="1"/>
</dbReference>
<dbReference type="FunFam" id="3.60.110.10:FF:000004">
    <property type="entry name" value="Carbon-nitrogen hydrolase"/>
    <property type="match status" value="1"/>
</dbReference>
<dbReference type="InterPro" id="IPR036526">
    <property type="entry name" value="C-N_Hydrolase_sf"/>
</dbReference>
<dbReference type="SUPFAM" id="SSF56317">
    <property type="entry name" value="Carbon-nitrogen hydrolase"/>
    <property type="match status" value="1"/>
</dbReference>
<dbReference type="InterPro" id="IPR003010">
    <property type="entry name" value="C-N_Hydrolase"/>
</dbReference>
<dbReference type="AlphaFoldDB" id="A0A1M6TTT8"/>
<gene>
    <name evidence="7" type="ORF">SAMN05216463_10713</name>
</gene>
<reference evidence="7 8" key="1">
    <citation type="submission" date="2016-11" db="EMBL/GenBank/DDBJ databases">
        <authorList>
            <person name="Jaros S."/>
            <person name="Januszkiewicz K."/>
            <person name="Wedrychowicz H."/>
        </authorList>
    </citation>
    <scope>NUCLEOTIDE SEQUENCE [LARGE SCALE GENOMIC DNA]</scope>
    <source>
        <strain evidence="7 8">KHT3</strain>
    </source>
</reference>
<dbReference type="PROSITE" id="PS50263">
    <property type="entry name" value="CN_HYDROLASE"/>
    <property type="match status" value="1"/>
</dbReference>
<dbReference type="Proteomes" id="UP000184130">
    <property type="component" value="Unassembled WGS sequence"/>
</dbReference>
<evidence type="ECO:0000313" key="8">
    <source>
        <dbReference type="Proteomes" id="UP000184130"/>
    </source>
</evidence>
<name>A0A1M6TTT8_XYLRU</name>
<evidence type="ECO:0000256" key="2">
    <source>
        <dbReference type="ARBA" id="ARBA00022801"/>
    </source>
</evidence>
<comment type="similarity">
    <text evidence="1">Belongs to the carbon-nitrogen hydrolase superfamily. NIT1/NIT2 family.</text>
</comment>
<dbReference type="EC" id="3.5.1.3" evidence="3"/>
<dbReference type="Gene3D" id="3.60.110.10">
    <property type="entry name" value="Carbon-nitrogen hydrolase"/>
    <property type="match status" value="1"/>
</dbReference>
<sequence length="254" mass="28980">MYTYMKVAVVQHTICENQIEWNLQQITSLFDQQSGADLYVLAETFATGFMAEDATAHADVQGARILSWMKQQACRLDAAVAGSVAMVDEDGVLRNRLYFVRPDGTFDYYDKHHLFSYAGETKDYVAGNRRVVVEWRGVRFMLQVCYDLRFPVFVRNHGDYDTIIYVANWPQKRRDVWQTLLKARAIENQCFVIGVNIVGSDKYCEYLGDSVIINAYGKAIAQCTSGEVGTAAAELDMDELNRFRRKFPVLEDAD</sequence>
<proteinExistence type="inferred from homology"/>
<evidence type="ECO:0000256" key="4">
    <source>
        <dbReference type="ARBA" id="ARBA00052904"/>
    </source>
</evidence>
<dbReference type="GO" id="GO:0050152">
    <property type="term" value="F:omega-amidase activity"/>
    <property type="evidence" value="ECO:0007669"/>
    <property type="project" value="UniProtKB-EC"/>
</dbReference>
<evidence type="ECO:0000259" key="6">
    <source>
        <dbReference type="PROSITE" id="PS50263"/>
    </source>
</evidence>
<protein>
    <recommendedName>
        <fullName evidence="5">Omega-amidase YafV</fullName>
        <ecNumber evidence="3">3.5.1.3</ecNumber>
    </recommendedName>
</protein>
<dbReference type="InterPro" id="IPR052737">
    <property type="entry name" value="Omega-amidase_YafV"/>
</dbReference>
<evidence type="ECO:0000256" key="5">
    <source>
        <dbReference type="ARBA" id="ARBA00072139"/>
    </source>
</evidence>